<dbReference type="InterPro" id="IPR012859">
    <property type="entry name" value="Pilin_N_archaeal"/>
</dbReference>
<protein>
    <submittedName>
        <fullName evidence="3">Flagellin N-terminal-like domain-containing protein</fullName>
    </submittedName>
</protein>
<keyword evidence="3" id="KW-0282">Flagellum</keyword>
<dbReference type="Proteomes" id="UP000199114">
    <property type="component" value="Unassembled WGS sequence"/>
</dbReference>
<reference evidence="4" key="1">
    <citation type="submission" date="2016-10" db="EMBL/GenBank/DDBJ databases">
        <authorList>
            <person name="Varghese N."/>
            <person name="Submissions S."/>
        </authorList>
    </citation>
    <scope>NUCLEOTIDE SEQUENCE [LARGE SCALE GENOMIC DNA]</scope>
    <source>
        <strain evidence="4">DSM 25055</strain>
    </source>
</reference>
<evidence type="ECO:0000313" key="3">
    <source>
        <dbReference type="EMBL" id="SER78847.1"/>
    </source>
</evidence>
<evidence type="ECO:0000256" key="1">
    <source>
        <dbReference type="SAM" id="Phobius"/>
    </source>
</evidence>
<gene>
    <name evidence="3" type="ORF">SAMN04489841_4545</name>
</gene>
<feature type="domain" description="Archaeal Type IV pilin N-terminal" evidence="2">
    <location>
        <begin position="18"/>
        <end position="79"/>
    </location>
</feature>
<organism evidence="3 4">
    <name type="scientific">Natrinema salaciae</name>
    <dbReference type="NCBI Taxonomy" id="1186196"/>
    <lineage>
        <taxon>Archaea</taxon>
        <taxon>Methanobacteriati</taxon>
        <taxon>Methanobacteriota</taxon>
        <taxon>Stenosarchaea group</taxon>
        <taxon>Halobacteria</taxon>
        <taxon>Halobacteriales</taxon>
        <taxon>Natrialbaceae</taxon>
        <taxon>Natrinema</taxon>
    </lineage>
</organism>
<keyword evidence="1" id="KW-0812">Transmembrane</keyword>
<keyword evidence="4" id="KW-1185">Reference proteome</keyword>
<dbReference type="Pfam" id="PF07790">
    <property type="entry name" value="Pilin_N"/>
    <property type="match status" value="1"/>
</dbReference>
<dbReference type="InterPro" id="IPR013373">
    <property type="entry name" value="Flagellin/pilin_N_arc"/>
</dbReference>
<keyword evidence="1" id="KW-0472">Membrane</keyword>
<dbReference type="NCBIfam" id="TIGR02537">
    <property type="entry name" value="arch_flag_Nterm"/>
    <property type="match status" value="1"/>
</dbReference>
<name>A0A1H9S1H8_9EURY</name>
<dbReference type="OrthoDB" id="178148at2157"/>
<sequence length="152" mass="15296">MLDGKSIRQKLIGAEEERAVSPVIGVILMVAITVILAAVIAAFVLDMSIGGNTLSASADVEGDESSTITVELTGGGDQVDGVAFVNTGTGEIDAKSSSLSNTGASEDFSTSGNLQSGVTYTVYAYQGSVPTGSGSTIDRADARVEIGEATTA</sequence>
<keyword evidence="1" id="KW-1133">Transmembrane helix</keyword>
<evidence type="ECO:0000313" key="4">
    <source>
        <dbReference type="Proteomes" id="UP000199114"/>
    </source>
</evidence>
<dbReference type="EMBL" id="FOFD01000008">
    <property type="protein sequence ID" value="SER78847.1"/>
    <property type="molecule type" value="Genomic_DNA"/>
</dbReference>
<evidence type="ECO:0000259" key="2">
    <source>
        <dbReference type="Pfam" id="PF07790"/>
    </source>
</evidence>
<accession>A0A1H9S1H8</accession>
<dbReference type="AlphaFoldDB" id="A0A1H9S1H8"/>
<proteinExistence type="predicted"/>
<keyword evidence="3" id="KW-0966">Cell projection</keyword>
<keyword evidence="3" id="KW-0969">Cilium</keyword>
<feature type="transmembrane region" description="Helical" evidence="1">
    <location>
        <begin position="20"/>
        <end position="45"/>
    </location>
</feature>